<name>A0A9W6B5M7_9FLAO</name>
<dbReference type="PANTHER" id="PTHR34512">
    <property type="entry name" value="CELL SURFACE PROTEIN"/>
    <property type="match status" value="1"/>
</dbReference>
<dbReference type="Proteomes" id="UP001143545">
    <property type="component" value="Unassembled WGS sequence"/>
</dbReference>
<dbReference type="InterPro" id="IPR002372">
    <property type="entry name" value="PQQ_rpt_dom"/>
</dbReference>
<evidence type="ECO:0000313" key="2">
    <source>
        <dbReference type="EMBL" id="GLB52976.1"/>
    </source>
</evidence>
<dbReference type="Gene3D" id="2.130.10.10">
    <property type="entry name" value="YVTN repeat-like/Quinoprotein amine dehydrogenase"/>
    <property type="match status" value="2"/>
</dbReference>
<organism evidence="2 3">
    <name type="scientific">Neptunitalea chrysea</name>
    <dbReference type="NCBI Taxonomy" id="1647581"/>
    <lineage>
        <taxon>Bacteria</taxon>
        <taxon>Pseudomonadati</taxon>
        <taxon>Bacteroidota</taxon>
        <taxon>Flavobacteriia</taxon>
        <taxon>Flavobacteriales</taxon>
        <taxon>Flavobacteriaceae</taxon>
        <taxon>Neptunitalea</taxon>
    </lineage>
</organism>
<dbReference type="RefSeq" id="WP_281754585.1">
    <property type="nucleotide sequence ID" value="NZ_BRVP01000013.1"/>
</dbReference>
<dbReference type="InterPro" id="IPR018391">
    <property type="entry name" value="PQQ_b-propeller_rpt"/>
</dbReference>
<evidence type="ECO:0000313" key="3">
    <source>
        <dbReference type="Proteomes" id="UP001143545"/>
    </source>
</evidence>
<dbReference type="EMBL" id="BRVP01000013">
    <property type="protein sequence ID" value="GLB52976.1"/>
    <property type="molecule type" value="Genomic_DNA"/>
</dbReference>
<protein>
    <recommendedName>
        <fullName evidence="1">PKD domain-containing protein</fullName>
    </recommendedName>
</protein>
<dbReference type="PANTHER" id="PTHR34512:SF30">
    <property type="entry name" value="OUTER MEMBRANE PROTEIN ASSEMBLY FACTOR BAMB"/>
    <property type="match status" value="1"/>
</dbReference>
<dbReference type="InterPro" id="IPR015943">
    <property type="entry name" value="WD40/YVTN_repeat-like_dom_sf"/>
</dbReference>
<evidence type="ECO:0000259" key="1">
    <source>
        <dbReference type="PROSITE" id="PS50093"/>
    </source>
</evidence>
<dbReference type="InterPro" id="IPR035986">
    <property type="entry name" value="PKD_dom_sf"/>
</dbReference>
<comment type="caution">
    <text evidence="2">The sequence shown here is derived from an EMBL/GenBank/DDBJ whole genome shotgun (WGS) entry which is preliminary data.</text>
</comment>
<reference evidence="2" key="1">
    <citation type="submission" date="2022-07" db="EMBL/GenBank/DDBJ databases">
        <title>Taxonomy of Novel Oxalotrophic and Methylotrophic Bacteria.</title>
        <authorList>
            <person name="Sahin N."/>
            <person name="Tani A."/>
        </authorList>
    </citation>
    <scope>NUCLEOTIDE SEQUENCE</scope>
    <source>
        <strain evidence="2">AM327</strain>
    </source>
</reference>
<dbReference type="Gene3D" id="2.60.40.10">
    <property type="entry name" value="Immunoglobulins"/>
    <property type="match status" value="1"/>
</dbReference>
<dbReference type="SMART" id="SM00564">
    <property type="entry name" value="PQQ"/>
    <property type="match status" value="7"/>
</dbReference>
<keyword evidence="3" id="KW-1185">Reference proteome</keyword>
<dbReference type="PROSITE" id="PS51257">
    <property type="entry name" value="PROKAR_LIPOPROTEIN"/>
    <property type="match status" value="1"/>
</dbReference>
<dbReference type="Pfam" id="PF00801">
    <property type="entry name" value="PKD"/>
    <property type="match status" value="1"/>
</dbReference>
<dbReference type="Pfam" id="PF13360">
    <property type="entry name" value="PQQ_2"/>
    <property type="match status" value="2"/>
</dbReference>
<dbReference type="InterPro" id="IPR013783">
    <property type="entry name" value="Ig-like_fold"/>
</dbReference>
<feature type="domain" description="PKD" evidence="1">
    <location>
        <begin position="45"/>
        <end position="118"/>
    </location>
</feature>
<accession>A0A9W6B5M7</accession>
<dbReference type="AlphaFoldDB" id="A0A9W6B5M7"/>
<gene>
    <name evidence="2" type="ORF">NBRC110019_20160</name>
</gene>
<dbReference type="InterPro" id="IPR022409">
    <property type="entry name" value="PKD/Chitinase_dom"/>
</dbReference>
<dbReference type="CDD" id="cd00146">
    <property type="entry name" value="PKD"/>
    <property type="match status" value="1"/>
</dbReference>
<proteinExistence type="predicted"/>
<dbReference type="InterPro" id="IPR000601">
    <property type="entry name" value="PKD_dom"/>
</dbReference>
<dbReference type="SMART" id="SM00089">
    <property type="entry name" value="PKD"/>
    <property type="match status" value="1"/>
</dbReference>
<dbReference type="SUPFAM" id="SSF50998">
    <property type="entry name" value="Quinoprotein alcohol dehydrogenase-like"/>
    <property type="match status" value="1"/>
</dbReference>
<dbReference type="InterPro" id="IPR011047">
    <property type="entry name" value="Quinoprotein_ADH-like_sf"/>
</dbReference>
<dbReference type="SUPFAM" id="SSF49299">
    <property type="entry name" value="PKD domain"/>
    <property type="match status" value="1"/>
</dbReference>
<sequence>MKSFYRTFYILASFMVLSCGDDDESLNTKPVAAFSYNIGGVAETGETITFTDLSYDLDGEVVEWAWDFGNGDTSVEASTTYAYNTEGDYTITLTVTDNNGEQNATVFSKDVSVLVPSNATTEPTVVWTYEAPYYSTNSSVAVSDAGIVYFGTDGKSSDLTRGNYNMFAVQNGNFLFGTLTDEVVRASAAIAADGTAYIGDYNGEFVAFNTDGSQKWHVDLGDRIKYSSPAIAPDGTIYIGMEDDDALLAINPDTGSINWSFAVGDDIRATPVVAADGTIFVASSDGYFYAVNPDGTQKWSVAYGNYTAGAPAISESMGAVCLTGKTSDNTGHLMAFDMATGTVYWDNGSRPDAKMEQGGPTLSADGSTIYAGGEDNQLVAYNVDGTVKWTFEATGRVLSAPAIDNLGQIYFGDDSGYFYVLDEEGEVAWKTTKLNEDIRSSPVIDANGIIYILTRNNTDKKGTVYALSTNASGAADGEWPMLSQNTRHTGSSN</sequence>
<dbReference type="PROSITE" id="PS50093">
    <property type="entry name" value="PKD"/>
    <property type="match status" value="1"/>
</dbReference>